<proteinExistence type="predicted"/>
<evidence type="ECO:0000313" key="2">
    <source>
        <dbReference type="Proteomes" id="UP000036923"/>
    </source>
</evidence>
<dbReference type="AlphaFoldDB" id="A0A0L6JU97"/>
<dbReference type="eggNOG" id="ENOG5032RZR">
    <property type="taxonomic scope" value="Bacteria"/>
</dbReference>
<evidence type="ECO:0000313" key="1">
    <source>
        <dbReference type="EMBL" id="KNY29431.1"/>
    </source>
</evidence>
<name>A0A0L6JU97_9FIRM</name>
<organism evidence="1 2">
    <name type="scientific">Pseudobacteroides cellulosolvens ATCC 35603 = DSM 2933</name>
    <dbReference type="NCBI Taxonomy" id="398512"/>
    <lineage>
        <taxon>Bacteria</taxon>
        <taxon>Bacillati</taxon>
        <taxon>Bacillota</taxon>
        <taxon>Clostridia</taxon>
        <taxon>Eubacteriales</taxon>
        <taxon>Oscillospiraceae</taxon>
        <taxon>Pseudobacteroides</taxon>
    </lineage>
</organism>
<comment type="caution">
    <text evidence="1">The sequence shown here is derived from an EMBL/GenBank/DDBJ whole genome shotgun (WGS) entry which is preliminary data.</text>
</comment>
<dbReference type="Proteomes" id="UP000036923">
    <property type="component" value="Unassembled WGS sequence"/>
</dbReference>
<sequence length="402" mass="44726">MLVFPVGLFLLIEVNLTDASSAAALDQAIVYELDGNPVASMVVKVFSASETGSEGTSGSNYYKIQAIDLKKGTLIFDKKMKGSYSTYHDPKILGSLKDNLFIFHDGRILVIDKFSGKTVHSINSVGDSDEVSLLPEPEMCKFDNTTKSIVFKANNGLVYSLNMQDLGISEKKSIDIDKYFTKEKNTFTTKYLGKGMSIIKASEKGMFNIFLTDSDINNLKEGLEVSSSVENTERRYLYNGSLDNVMGLKKLTQEVFLLGGFLFNQVSNDKYFYDNIGIDPQNKNFKNYVNLSGRGESKALEPFKTEGSNLSLIVHKKSLDSGANTLLTAINLQEGKSTWSIDTGASEIHECYNIDKDHIMLFCQDGYNTMGQNFSTNFILYVSLKDGTCTGFDVKYSRSFKF</sequence>
<dbReference type="NCBIfam" id="NF041516">
    <property type="entry name" value="PA2928_fam"/>
    <property type="match status" value="1"/>
</dbReference>
<dbReference type="SUPFAM" id="SSF50998">
    <property type="entry name" value="Quinoprotein alcohol dehydrogenase-like"/>
    <property type="match status" value="1"/>
</dbReference>
<protein>
    <submittedName>
        <fullName evidence="1">Uncharacterized protein</fullName>
    </submittedName>
</protein>
<keyword evidence="2" id="KW-1185">Reference proteome</keyword>
<gene>
    <name evidence="1" type="ORF">Bccel_4705</name>
</gene>
<dbReference type="InterPro" id="IPR048161">
    <property type="entry name" value="PA2928-like"/>
</dbReference>
<dbReference type="InterPro" id="IPR011047">
    <property type="entry name" value="Quinoprotein_ADH-like_sf"/>
</dbReference>
<dbReference type="EMBL" id="LGTC01000001">
    <property type="protein sequence ID" value="KNY29431.1"/>
    <property type="molecule type" value="Genomic_DNA"/>
</dbReference>
<accession>A0A0L6JU97</accession>
<reference evidence="2" key="1">
    <citation type="submission" date="2015-07" db="EMBL/GenBank/DDBJ databases">
        <title>Near-Complete Genome Sequence of the Cellulolytic Bacterium Bacteroides (Pseudobacteroides) cellulosolvens ATCC 35603.</title>
        <authorList>
            <person name="Dassa B."/>
            <person name="Utturkar S.M."/>
            <person name="Klingeman D.M."/>
            <person name="Hurt R.A."/>
            <person name="Keller M."/>
            <person name="Xu J."/>
            <person name="Reddy Y.H.K."/>
            <person name="Borovok I."/>
            <person name="Grinberg I.R."/>
            <person name="Lamed R."/>
            <person name="Zhivin O."/>
            <person name="Bayer E.A."/>
            <person name="Brown S.D."/>
        </authorList>
    </citation>
    <scope>NUCLEOTIDE SEQUENCE [LARGE SCALE GENOMIC DNA]</scope>
    <source>
        <strain evidence="2">DSM 2933</strain>
    </source>
</reference>